<dbReference type="Proteomes" id="UP000800097">
    <property type="component" value="Unassembled WGS sequence"/>
</dbReference>
<dbReference type="PANTHER" id="PTHR32266">
    <property type="entry name" value="NICOTIANAMINE SYNTHASE 3"/>
    <property type="match status" value="1"/>
</dbReference>
<proteinExistence type="inferred from homology"/>
<dbReference type="InterPro" id="IPR029063">
    <property type="entry name" value="SAM-dependent_MTases_sf"/>
</dbReference>
<protein>
    <recommendedName>
        <fullName evidence="6">Nicotianamine synthase</fullName>
    </recommendedName>
</protein>
<evidence type="ECO:0000256" key="1">
    <source>
        <dbReference type="ARBA" id="ARBA00007009"/>
    </source>
</evidence>
<dbReference type="GO" id="GO:0030418">
    <property type="term" value="P:nicotianamine biosynthetic process"/>
    <property type="evidence" value="ECO:0007669"/>
    <property type="project" value="InterPro"/>
</dbReference>
<sequence length="274" mass="29804">PSSALEPAVSKPHPQCNHNTIVTPPSTPTALASTAYQLFEDIRDVYAALTHLPSLAPGPEINALLTRLVDLCIQPYGEAFSKYFFSLQGASSLCESLRPLCGAAEGELERYWAERILGSSSSSSDRYRSAYIHNIDRDVCALKISAALAQRCGYAARMTFSCEEVGGIDESRSPSARDSEEFCVSHMSNWRSFDVVFLAALVGMNSSSKIQMLASLARKLERGTLVVARSAWGVRGVLYPVLELSNDLLDAGYEVLGAVHPWTKVVNSVVVLRV</sequence>
<dbReference type="AlphaFoldDB" id="A0A6A6JDJ0"/>
<dbReference type="PROSITE" id="PS51142">
    <property type="entry name" value="NAS"/>
    <property type="match status" value="1"/>
</dbReference>
<dbReference type="OrthoDB" id="1858069at2759"/>
<dbReference type="EMBL" id="ML986503">
    <property type="protein sequence ID" value="KAF2274347.1"/>
    <property type="molecule type" value="Genomic_DNA"/>
</dbReference>
<evidence type="ECO:0000256" key="2">
    <source>
        <dbReference type="ARBA" id="ARBA00022679"/>
    </source>
</evidence>
<dbReference type="GO" id="GO:0030410">
    <property type="term" value="F:nicotianamine synthase activity"/>
    <property type="evidence" value="ECO:0007669"/>
    <property type="project" value="InterPro"/>
</dbReference>
<gene>
    <name evidence="4" type="ORF">EI97DRAFT_360334</name>
</gene>
<reference evidence="4" key="1">
    <citation type="journal article" date="2020" name="Stud. Mycol.">
        <title>101 Dothideomycetes genomes: a test case for predicting lifestyles and emergence of pathogens.</title>
        <authorList>
            <person name="Haridas S."/>
            <person name="Albert R."/>
            <person name="Binder M."/>
            <person name="Bloem J."/>
            <person name="Labutti K."/>
            <person name="Salamov A."/>
            <person name="Andreopoulos B."/>
            <person name="Baker S."/>
            <person name="Barry K."/>
            <person name="Bills G."/>
            <person name="Bluhm B."/>
            <person name="Cannon C."/>
            <person name="Castanera R."/>
            <person name="Culley D."/>
            <person name="Daum C."/>
            <person name="Ezra D."/>
            <person name="Gonzalez J."/>
            <person name="Henrissat B."/>
            <person name="Kuo A."/>
            <person name="Liang C."/>
            <person name="Lipzen A."/>
            <person name="Lutzoni F."/>
            <person name="Magnuson J."/>
            <person name="Mondo S."/>
            <person name="Nolan M."/>
            <person name="Ohm R."/>
            <person name="Pangilinan J."/>
            <person name="Park H.-J."/>
            <person name="Ramirez L."/>
            <person name="Alfaro M."/>
            <person name="Sun H."/>
            <person name="Tritt A."/>
            <person name="Yoshinaga Y."/>
            <person name="Zwiers L.-H."/>
            <person name="Turgeon B."/>
            <person name="Goodwin S."/>
            <person name="Spatafora J."/>
            <person name="Crous P."/>
            <person name="Grigoriev I."/>
        </authorList>
    </citation>
    <scope>NUCLEOTIDE SEQUENCE</scope>
    <source>
        <strain evidence="4">CBS 379.55</strain>
    </source>
</reference>
<comment type="similarity">
    <text evidence="1">Belongs to the nicotianamine synthase (NAS)-like family.</text>
</comment>
<evidence type="ECO:0000256" key="3">
    <source>
        <dbReference type="ARBA" id="ARBA00022691"/>
    </source>
</evidence>
<dbReference type="InterPro" id="IPR004298">
    <property type="entry name" value="Nicotian_synth"/>
</dbReference>
<dbReference type="Gene3D" id="3.40.50.150">
    <property type="entry name" value="Vaccinia Virus protein VP39"/>
    <property type="match status" value="1"/>
</dbReference>
<dbReference type="Pfam" id="PF03059">
    <property type="entry name" value="NAS"/>
    <property type="match status" value="2"/>
</dbReference>
<accession>A0A6A6JDJ0</accession>
<keyword evidence="5" id="KW-1185">Reference proteome</keyword>
<keyword evidence="2" id="KW-0808">Transferase</keyword>
<feature type="non-terminal residue" evidence="4">
    <location>
        <position position="274"/>
    </location>
</feature>
<name>A0A6A6JDJ0_WESOR</name>
<evidence type="ECO:0000313" key="4">
    <source>
        <dbReference type="EMBL" id="KAF2274347.1"/>
    </source>
</evidence>
<dbReference type="GeneID" id="54548119"/>
<feature type="non-terminal residue" evidence="4">
    <location>
        <position position="1"/>
    </location>
</feature>
<dbReference type="RefSeq" id="XP_033651886.1">
    <property type="nucleotide sequence ID" value="XM_033794944.1"/>
</dbReference>
<evidence type="ECO:0008006" key="6">
    <source>
        <dbReference type="Google" id="ProtNLM"/>
    </source>
</evidence>
<dbReference type="PANTHER" id="PTHR32266:SF12">
    <property type="entry name" value="NICOTIANAMINE SYNTHASE 3"/>
    <property type="match status" value="1"/>
</dbReference>
<keyword evidence="3" id="KW-0949">S-adenosyl-L-methionine</keyword>
<organism evidence="4 5">
    <name type="scientific">Westerdykella ornata</name>
    <dbReference type="NCBI Taxonomy" id="318751"/>
    <lineage>
        <taxon>Eukaryota</taxon>
        <taxon>Fungi</taxon>
        <taxon>Dikarya</taxon>
        <taxon>Ascomycota</taxon>
        <taxon>Pezizomycotina</taxon>
        <taxon>Dothideomycetes</taxon>
        <taxon>Pleosporomycetidae</taxon>
        <taxon>Pleosporales</taxon>
        <taxon>Sporormiaceae</taxon>
        <taxon>Westerdykella</taxon>
    </lineage>
</organism>
<evidence type="ECO:0000313" key="5">
    <source>
        <dbReference type="Proteomes" id="UP000800097"/>
    </source>
</evidence>